<comment type="catalytic activity">
    <reaction evidence="1">
        <text>a uridine in RNA = a pseudouridine in RNA</text>
        <dbReference type="Rhea" id="RHEA:48348"/>
        <dbReference type="Rhea" id="RHEA-COMP:12068"/>
        <dbReference type="Rhea" id="RHEA-COMP:12069"/>
        <dbReference type="ChEBI" id="CHEBI:65314"/>
        <dbReference type="ChEBI" id="CHEBI:65315"/>
    </reaction>
</comment>
<evidence type="ECO:0000256" key="4">
    <source>
        <dbReference type="ARBA" id="ARBA00033164"/>
    </source>
</evidence>
<organism evidence="6 7">
    <name type="scientific">Bombilactobacillus thymidiniphilus</name>
    <dbReference type="NCBI Taxonomy" id="2923363"/>
    <lineage>
        <taxon>Bacteria</taxon>
        <taxon>Bacillati</taxon>
        <taxon>Bacillota</taxon>
        <taxon>Bacilli</taxon>
        <taxon>Lactobacillales</taxon>
        <taxon>Lactobacillaceae</taxon>
        <taxon>Bombilactobacillus</taxon>
    </lineage>
</organism>
<protein>
    <recommendedName>
        <fullName evidence="3">RNA pseudouridylate synthase</fullName>
    </recommendedName>
    <alternativeName>
        <fullName evidence="4">RNA-uridine isomerase</fullName>
    </alternativeName>
</protein>
<dbReference type="CDD" id="cd02869">
    <property type="entry name" value="PseudoU_synth_RluA_like"/>
    <property type="match status" value="1"/>
</dbReference>
<evidence type="ECO:0000256" key="1">
    <source>
        <dbReference type="ARBA" id="ARBA00000073"/>
    </source>
</evidence>
<name>A0ABY4PC41_9LACO</name>
<proteinExistence type="inferred from homology"/>
<evidence type="ECO:0000313" key="6">
    <source>
        <dbReference type="EMBL" id="UQS83338.1"/>
    </source>
</evidence>
<dbReference type="InterPro" id="IPR020103">
    <property type="entry name" value="PsdUridine_synth_cat_dom_sf"/>
</dbReference>
<evidence type="ECO:0000256" key="2">
    <source>
        <dbReference type="ARBA" id="ARBA00010876"/>
    </source>
</evidence>
<dbReference type="Proteomes" id="UP000831947">
    <property type="component" value="Chromosome"/>
</dbReference>
<dbReference type="InterPro" id="IPR050188">
    <property type="entry name" value="RluA_PseudoU_synthase"/>
</dbReference>
<dbReference type="PANTHER" id="PTHR21600:SF87">
    <property type="entry name" value="RNA PSEUDOURIDYLATE SYNTHASE DOMAIN-CONTAINING PROTEIN 1"/>
    <property type="match status" value="1"/>
</dbReference>
<dbReference type="Pfam" id="PF00849">
    <property type="entry name" value="PseudoU_synth_2"/>
    <property type="match status" value="1"/>
</dbReference>
<dbReference type="InterPro" id="IPR006224">
    <property type="entry name" value="PsdUridine_synth_RluA-like_CS"/>
</dbReference>
<gene>
    <name evidence="6" type="ORF">MOO47_06055</name>
</gene>
<reference evidence="6 7" key="1">
    <citation type="journal article" date="2022" name="Int. J. Syst. Evol. Microbiol.">
        <title>Apilactobacillus apisilvae sp. nov., Nicolia spurrieriana gen. nov. sp. nov., Bombilactobacillus folatiphilus sp. nov. and Bombilactobacillus thymidiniphilus sp. nov., four new lactic acid bacterial isolates from stingless bees Tetragonula carbonaria and Austroplebeia australis.</title>
        <authorList>
            <person name="Oliphant S.A."/>
            <person name="Watson-Haigh N.S."/>
            <person name="Sumby K.M."/>
            <person name="Gardner J."/>
            <person name="Groom S."/>
            <person name="Jiranek V."/>
        </authorList>
    </citation>
    <scope>NUCLEOTIDE SEQUENCE [LARGE SCALE GENOMIC DNA]</scope>
    <source>
        <strain evidence="6 7">SG4_A1</strain>
    </source>
</reference>
<dbReference type="PANTHER" id="PTHR21600">
    <property type="entry name" value="MITOCHONDRIAL RNA PSEUDOURIDINE SYNTHASE"/>
    <property type="match status" value="1"/>
</dbReference>
<feature type="domain" description="Pseudouridine synthase RsuA/RluA-like" evidence="5">
    <location>
        <begin position="89"/>
        <end position="236"/>
    </location>
</feature>
<evidence type="ECO:0000256" key="3">
    <source>
        <dbReference type="ARBA" id="ARBA00031870"/>
    </source>
</evidence>
<dbReference type="EMBL" id="CP093365">
    <property type="protein sequence ID" value="UQS83338.1"/>
    <property type="molecule type" value="Genomic_DNA"/>
</dbReference>
<sequence>MLLERQLNVEPAFSGLTVRQLLNTWCIPRKWQHELRIQHGILVNGQYRYFNQTILAGDQIQLHLQTNIKPQVYLANPKHDFKVVYEDADLLIVNKPAGLKTHPNSPKEKNTLFNQLTSYLPTSPLMLHRLDMLTSGLIMIGKNPLIVPIIERQLAKKQLQRTYVAITPYKPDLPTTGHINAKIGADLTDPRKRRVDPKGQTALTDYRILQHNQNLALLQLQLQTGRTHQIRVHLQAIQAPIIGDPLYNNQTASRLYLHAYKLRYQIPFSSSYRQINLSIPSDFLQLVK</sequence>
<dbReference type="SUPFAM" id="SSF55120">
    <property type="entry name" value="Pseudouridine synthase"/>
    <property type="match status" value="1"/>
</dbReference>
<dbReference type="RefSeq" id="WP_249512564.1">
    <property type="nucleotide sequence ID" value="NZ_CP093365.1"/>
</dbReference>
<accession>A0ABY4PC41</accession>
<dbReference type="InterPro" id="IPR006145">
    <property type="entry name" value="PsdUridine_synth_RsuA/RluA"/>
</dbReference>
<keyword evidence="7" id="KW-1185">Reference proteome</keyword>
<comment type="similarity">
    <text evidence="2">Belongs to the pseudouridine synthase RluA family.</text>
</comment>
<evidence type="ECO:0000313" key="7">
    <source>
        <dbReference type="Proteomes" id="UP000831947"/>
    </source>
</evidence>
<dbReference type="PROSITE" id="PS01129">
    <property type="entry name" value="PSI_RLU"/>
    <property type="match status" value="1"/>
</dbReference>
<evidence type="ECO:0000259" key="5">
    <source>
        <dbReference type="Pfam" id="PF00849"/>
    </source>
</evidence>
<dbReference type="Gene3D" id="3.30.2350.10">
    <property type="entry name" value="Pseudouridine synthase"/>
    <property type="match status" value="1"/>
</dbReference>